<reference evidence="2" key="1">
    <citation type="submission" date="2016-10" db="EMBL/GenBank/DDBJ databases">
        <authorList>
            <person name="Varghese N."/>
            <person name="Submissions S."/>
        </authorList>
    </citation>
    <scope>NUCLEOTIDE SEQUENCE [LARGE SCALE GENOMIC DNA]</scope>
    <source>
        <strain evidence="2">LP51</strain>
    </source>
</reference>
<evidence type="ECO:0008006" key="3">
    <source>
        <dbReference type="Google" id="ProtNLM"/>
    </source>
</evidence>
<dbReference type="InterPro" id="IPR018641">
    <property type="entry name" value="Trfase_1_rSAM/seldom-assoc"/>
</dbReference>
<evidence type="ECO:0000313" key="1">
    <source>
        <dbReference type="EMBL" id="SFG04487.1"/>
    </source>
</evidence>
<organism evidence="1 2">
    <name type="scientific">Pontibacter chinhatensis</name>
    <dbReference type="NCBI Taxonomy" id="1436961"/>
    <lineage>
        <taxon>Bacteria</taxon>
        <taxon>Pseudomonadati</taxon>
        <taxon>Bacteroidota</taxon>
        <taxon>Cytophagia</taxon>
        <taxon>Cytophagales</taxon>
        <taxon>Hymenobacteraceae</taxon>
        <taxon>Pontibacter</taxon>
    </lineage>
</organism>
<sequence length="229" mass="24895">MKSARAHTAVLLFTRTPSEEAQVKRFCHSRSKSEAIAAKLIDHTRKLVQQAGLQLVIIDSSRQQGHTFGERLHHAFSQTFAQGYEQVICLGNDTPGLTATTLRAAAEALQEQGFVFGQATDGGVYLMGMHRHTLPLLDFSAISWNTSLVYEELCQQTDTASTTILAPILADADSAEDILALSGHHTLGKLAAWLRELLFAVRLYFTVYASCLPLATPAATSLRGPPVSC</sequence>
<dbReference type="PANTHER" id="PTHR36529">
    <property type="entry name" value="SLL1095 PROTEIN"/>
    <property type="match status" value="1"/>
</dbReference>
<dbReference type="SUPFAM" id="SSF53448">
    <property type="entry name" value="Nucleotide-diphospho-sugar transferases"/>
    <property type="match status" value="1"/>
</dbReference>
<dbReference type="InterPro" id="IPR029044">
    <property type="entry name" value="Nucleotide-diphossugar_trans"/>
</dbReference>
<dbReference type="EMBL" id="FOOT01000001">
    <property type="protein sequence ID" value="SFG04487.1"/>
    <property type="molecule type" value="Genomic_DNA"/>
</dbReference>
<dbReference type="AlphaFoldDB" id="A0A1I2NS75"/>
<keyword evidence="2" id="KW-1185">Reference proteome</keyword>
<protein>
    <recommendedName>
        <fullName evidence="3">DUF2064 domain-containing protein</fullName>
    </recommendedName>
</protein>
<dbReference type="PANTHER" id="PTHR36529:SF1">
    <property type="entry name" value="GLYCOSYLTRANSFERASE"/>
    <property type="match status" value="1"/>
</dbReference>
<proteinExistence type="predicted"/>
<dbReference type="Pfam" id="PF09837">
    <property type="entry name" value="DUF2064"/>
    <property type="match status" value="1"/>
</dbReference>
<dbReference type="STRING" id="1436961.SAMN05421739_101771"/>
<dbReference type="Gene3D" id="3.90.550.10">
    <property type="entry name" value="Spore Coat Polysaccharide Biosynthesis Protein SpsA, Chain A"/>
    <property type="match status" value="1"/>
</dbReference>
<dbReference type="OrthoDB" id="9798250at2"/>
<name>A0A1I2NS75_9BACT</name>
<gene>
    <name evidence="1" type="ORF">SAMN05421739_101771</name>
</gene>
<evidence type="ECO:0000313" key="2">
    <source>
        <dbReference type="Proteomes" id="UP000198724"/>
    </source>
</evidence>
<accession>A0A1I2NS75</accession>
<dbReference type="Proteomes" id="UP000198724">
    <property type="component" value="Unassembled WGS sequence"/>
</dbReference>
<dbReference type="RefSeq" id="WP_092099147.1">
    <property type="nucleotide sequence ID" value="NZ_FOOT01000001.1"/>
</dbReference>